<organism evidence="1 2">
    <name type="scientific">Paramecium octaurelia</name>
    <dbReference type="NCBI Taxonomy" id="43137"/>
    <lineage>
        <taxon>Eukaryota</taxon>
        <taxon>Sar</taxon>
        <taxon>Alveolata</taxon>
        <taxon>Ciliophora</taxon>
        <taxon>Intramacronucleata</taxon>
        <taxon>Oligohymenophorea</taxon>
        <taxon>Peniculida</taxon>
        <taxon>Parameciidae</taxon>
        <taxon>Paramecium</taxon>
    </lineage>
</organism>
<sequence length="111" mass="12827">MFKEGDLDQTQIDHNSLESLVKKNSKQMNQIFLKFQLSSKGVIAKLNISFKNSRKLRLNYEYINQKSKSQSKNNKVRALLQNIGGFSNSQYYRRQIKQIDSIPEIAIGTSL</sequence>
<dbReference type="Proteomes" id="UP000683925">
    <property type="component" value="Unassembled WGS sequence"/>
</dbReference>
<dbReference type="AlphaFoldDB" id="A0A8S1YAC8"/>
<reference evidence="1" key="1">
    <citation type="submission" date="2021-01" db="EMBL/GenBank/DDBJ databases">
        <authorList>
            <consortium name="Genoscope - CEA"/>
            <person name="William W."/>
        </authorList>
    </citation>
    <scope>NUCLEOTIDE SEQUENCE</scope>
</reference>
<proteinExistence type="predicted"/>
<keyword evidence="2" id="KW-1185">Reference proteome</keyword>
<evidence type="ECO:0000313" key="2">
    <source>
        <dbReference type="Proteomes" id="UP000683925"/>
    </source>
</evidence>
<accession>A0A8S1YAC8</accession>
<dbReference type="EMBL" id="CAJJDP010000154">
    <property type="protein sequence ID" value="CAD8211025.1"/>
    <property type="molecule type" value="Genomic_DNA"/>
</dbReference>
<protein>
    <submittedName>
        <fullName evidence="1">Uncharacterized protein</fullName>
    </submittedName>
</protein>
<evidence type="ECO:0000313" key="1">
    <source>
        <dbReference type="EMBL" id="CAD8211025.1"/>
    </source>
</evidence>
<gene>
    <name evidence="1" type="ORF">POCTA_138.1.T1520157</name>
</gene>
<comment type="caution">
    <text evidence="1">The sequence shown here is derived from an EMBL/GenBank/DDBJ whole genome shotgun (WGS) entry which is preliminary data.</text>
</comment>
<name>A0A8S1YAC8_PAROT</name>